<organism evidence="2 3">
    <name type="scientific">Ditylenchus destructor</name>
    <dbReference type="NCBI Taxonomy" id="166010"/>
    <lineage>
        <taxon>Eukaryota</taxon>
        <taxon>Metazoa</taxon>
        <taxon>Ecdysozoa</taxon>
        <taxon>Nematoda</taxon>
        <taxon>Chromadorea</taxon>
        <taxon>Rhabditida</taxon>
        <taxon>Tylenchina</taxon>
        <taxon>Tylenchomorpha</taxon>
        <taxon>Sphaerularioidea</taxon>
        <taxon>Anguinidae</taxon>
        <taxon>Anguininae</taxon>
        <taxon>Ditylenchus</taxon>
    </lineage>
</organism>
<keyword evidence="1" id="KW-0812">Transmembrane</keyword>
<protein>
    <submittedName>
        <fullName evidence="2">Uncharacterized protein</fullName>
    </submittedName>
</protein>
<comment type="caution">
    <text evidence="2">The sequence shown here is derived from an EMBL/GenBank/DDBJ whole genome shotgun (WGS) entry which is preliminary data.</text>
</comment>
<accession>A0AAD4R6V1</accession>
<dbReference type="EMBL" id="JAKKPZ010000014">
    <property type="protein sequence ID" value="KAI1713903.1"/>
    <property type="molecule type" value="Genomic_DNA"/>
</dbReference>
<evidence type="ECO:0000313" key="3">
    <source>
        <dbReference type="Proteomes" id="UP001201812"/>
    </source>
</evidence>
<evidence type="ECO:0000256" key="1">
    <source>
        <dbReference type="SAM" id="Phobius"/>
    </source>
</evidence>
<evidence type="ECO:0000313" key="2">
    <source>
        <dbReference type="EMBL" id="KAI1713903.1"/>
    </source>
</evidence>
<proteinExistence type="predicted"/>
<dbReference type="AlphaFoldDB" id="A0AAD4R6V1"/>
<name>A0AAD4R6V1_9BILA</name>
<reference evidence="2" key="1">
    <citation type="submission" date="2022-01" db="EMBL/GenBank/DDBJ databases">
        <title>Genome Sequence Resource for Two Populations of Ditylenchus destructor, the Migratory Endoparasitic Phytonematode.</title>
        <authorList>
            <person name="Zhang H."/>
            <person name="Lin R."/>
            <person name="Xie B."/>
        </authorList>
    </citation>
    <scope>NUCLEOTIDE SEQUENCE</scope>
    <source>
        <strain evidence="2">BazhouSP</strain>
    </source>
</reference>
<keyword evidence="3" id="KW-1185">Reference proteome</keyword>
<dbReference type="Proteomes" id="UP001201812">
    <property type="component" value="Unassembled WGS sequence"/>
</dbReference>
<keyword evidence="1" id="KW-1133">Transmembrane helix</keyword>
<keyword evidence="1" id="KW-0472">Membrane</keyword>
<feature type="transmembrane region" description="Helical" evidence="1">
    <location>
        <begin position="20"/>
        <end position="38"/>
    </location>
</feature>
<gene>
    <name evidence="2" type="ORF">DdX_08786</name>
</gene>
<sequence>MGSRSRHLDSIVKKSLPGYYLLKVMLFACLYMKPTLWADKMIRQCKAAGTCSAVQQIRSALYYKDSATLWFIDCTKCTAIGVFDHGEAEKIDLHSSNR</sequence>